<evidence type="ECO:0000313" key="3">
    <source>
        <dbReference type="Proteomes" id="UP001243757"/>
    </source>
</evidence>
<comment type="caution">
    <text evidence="2">The sequence shown here is derived from an EMBL/GenBank/DDBJ whole genome shotgun (WGS) entry which is preliminary data.</text>
</comment>
<sequence length="145" mass="16347">MARILKDLLLALLNATLILAAVCLFLFWKASGTARSVMEDFVGTEQIVGPLRDDLRTLNQELEDLRATLARLEWDETEDRPAALLRLDQRLATLDARMEVAQTRLTTLANMPTRMMDRAVETGVDRFMDRADAWRSCPQPGQSGN</sequence>
<accession>A0ABT7EVP0</accession>
<protein>
    <submittedName>
        <fullName evidence="2">Uncharacterized protein</fullName>
    </submittedName>
</protein>
<dbReference type="RefSeq" id="WP_284479216.1">
    <property type="nucleotide sequence ID" value="NZ_JASNJD010000001.1"/>
</dbReference>
<evidence type="ECO:0000256" key="1">
    <source>
        <dbReference type="SAM" id="Coils"/>
    </source>
</evidence>
<reference evidence="2 3" key="1">
    <citation type="submission" date="2023-05" db="EMBL/GenBank/DDBJ databases">
        <title>Pseudodonghicola sp. nov.</title>
        <authorList>
            <person name="Huang J."/>
        </authorList>
    </citation>
    <scope>NUCLEOTIDE SEQUENCE [LARGE SCALE GENOMIC DNA]</scope>
    <source>
        <strain evidence="2 3">IC7</strain>
    </source>
</reference>
<evidence type="ECO:0000313" key="2">
    <source>
        <dbReference type="EMBL" id="MDK3016403.1"/>
    </source>
</evidence>
<dbReference type="EMBL" id="JASNJD010000001">
    <property type="protein sequence ID" value="MDK3016403.1"/>
    <property type="molecule type" value="Genomic_DNA"/>
</dbReference>
<keyword evidence="3" id="KW-1185">Reference proteome</keyword>
<name>A0ABT7EVP0_9RHOB</name>
<dbReference type="Proteomes" id="UP001243757">
    <property type="component" value="Unassembled WGS sequence"/>
</dbReference>
<feature type="coiled-coil region" evidence="1">
    <location>
        <begin position="55"/>
        <end position="104"/>
    </location>
</feature>
<proteinExistence type="predicted"/>
<keyword evidence="1" id="KW-0175">Coiled coil</keyword>
<gene>
    <name evidence="2" type="ORF">QO033_01870</name>
</gene>
<organism evidence="2 3">
    <name type="scientific">Pseudodonghicola flavimaris</name>
    <dbReference type="NCBI Taxonomy" id="3050036"/>
    <lineage>
        <taxon>Bacteria</taxon>
        <taxon>Pseudomonadati</taxon>
        <taxon>Pseudomonadota</taxon>
        <taxon>Alphaproteobacteria</taxon>
        <taxon>Rhodobacterales</taxon>
        <taxon>Paracoccaceae</taxon>
        <taxon>Pseudodonghicola</taxon>
    </lineage>
</organism>